<feature type="compositionally biased region" description="Basic residues" evidence="5">
    <location>
        <begin position="252"/>
        <end position="285"/>
    </location>
</feature>
<name>A0A9W7YGL7_9FUNG</name>
<feature type="compositionally biased region" description="Basic and acidic residues" evidence="5">
    <location>
        <begin position="198"/>
        <end position="235"/>
    </location>
</feature>
<sequence length="398" mass="45311">MQEPLLFTYHGASVYSSDPPSLHEGSWVKDAILAFYFEYLTHEILKGDDTVLLLKPSLVQLLRLQPGDESLSSALPPGTHKKIIVFIPISNGDVRTGSGSHWSLLVLCRHGDTPAFHYFDSKANANYAHALATKERMDQVLLGGMQTHMHTHSCPQQENGFDCGIFLILFIDILVRRYADLRLPVAAEGKPLPPARISQDRQKRTSQDRSIRTSQDRSIRTSQDRSTRTLQDRPRSLNRKNPTPRPTPGAQLHRHQHHGHSHGRHHHHHHHHHTALGRVHCHSHSLRQQPQQQPIQPPMQHPYFIGIPYFPRYLRRTADSTGADPDGVVRRPVSPFIQSGTEGKTLCSVFRPDMLRAPEISHTFWWIDYGDLCNPNMARQMLLALVNQHTNQYADVPQ</sequence>
<dbReference type="GO" id="GO:0006508">
    <property type="term" value="P:proteolysis"/>
    <property type="evidence" value="ECO:0007669"/>
    <property type="project" value="UniProtKB-KW"/>
</dbReference>
<dbReference type="InterPro" id="IPR038765">
    <property type="entry name" value="Papain-like_cys_pep_sf"/>
</dbReference>
<dbReference type="PANTHER" id="PTHR46468">
    <property type="entry name" value="SENTRIN-SPECIFIC PROTEASE 8"/>
    <property type="match status" value="1"/>
</dbReference>
<dbReference type="PANTHER" id="PTHR46468:SF1">
    <property type="entry name" value="SENTRIN-SPECIFIC PROTEASE 8"/>
    <property type="match status" value="1"/>
</dbReference>
<dbReference type="InterPro" id="IPR044613">
    <property type="entry name" value="Nep1/2-like"/>
</dbReference>
<keyword evidence="2" id="KW-0645">Protease</keyword>
<dbReference type="InterPro" id="IPR003653">
    <property type="entry name" value="Peptidase_C48_C"/>
</dbReference>
<comment type="similarity">
    <text evidence="1">Belongs to the peptidase C48 family.</text>
</comment>
<evidence type="ECO:0000256" key="2">
    <source>
        <dbReference type="ARBA" id="ARBA00022670"/>
    </source>
</evidence>
<dbReference type="PROSITE" id="PS50600">
    <property type="entry name" value="ULP_PROTEASE"/>
    <property type="match status" value="1"/>
</dbReference>
<dbReference type="AlphaFoldDB" id="A0A9W7YGL7"/>
<gene>
    <name evidence="7" type="ORF">LPJ61_001491</name>
</gene>
<dbReference type="GO" id="GO:0008234">
    <property type="term" value="F:cysteine-type peptidase activity"/>
    <property type="evidence" value="ECO:0007669"/>
    <property type="project" value="UniProtKB-KW"/>
</dbReference>
<comment type="caution">
    <text evidence="7">The sequence shown here is derived from an EMBL/GenBank/DDBJ whole genome shotgun (WGS) entry which is preliminary data.</text>
</comment>
<keyword evidence="4" id="KW-0788">Thiol protease</keyword>
<organism evidence="7 8">
    <name type="scientific">Coemansia biformis</name>
    <dbReference type="NCBI Taxonomy" id="1286918"/>
    <lineage>
        <taxon>Eukaryota</taxon>
        <taxon>Fungi</taxon>
        <taxon>Fungi incertae sedis</taxon>
        <taxon>Zoopagomycota</taxon>
        <taxon>Kickxellomycotina</taxon>
        <taxon>Kickxellomycetes</taxon>
        <taxon>Kickxellales</taxon>
        <taxon>Kickxellaceae</taxon>
        <taxon>Coemansia</taxon>
    </lineage>
</organism>
<dbReference type="EMBL" id="JANBOI010000129">
    <property type="protein sequence ID" value="KAJ1733583.1"/>
    <property type="molecule type" value="Genomic_DNA"/>
</dbReference>
<dbReference type="Proteomes" id="UP001143981">
    <property type="component" value="Unassembled WGS sequence"/>
</dbReference>
<accession>A0A9W7YGL7</accession>
<dbReference type="GO" id="GO:0000338">
    <property type="term" value="P:protein deneddylation"/>
    <property type="evidence" value="ECO:0007669"/>
    <property type="project" value="TreeGrafter"/>
</dbReference>
<keyword evidence="3" id="KW-0378">Hydrolase</keyword>
<evidence type="ECO:0000256" key="3">
    <source>
        <dbReference type="ARBA" id="ARBA00022801"/>
    </source>
</evidence>
<evidence type="ECO:0000313" key="7">
    <source>
        <dbReference type="EMBL" id="KAJ1733583.1"/>
    </source>
</evidence>
<dbReference type="Gene3D" id="3.40.395.10">
    <property type="entry name" value="Adenoviral Proteinase, Chain A"/>
    <property type="match status" value="1"/>
</dbReference>
<dbReference type="OrthoDB" id="5065855at2759"/>
<dbReference type="GO" id="GO:0019784">
    <property type="term" value="F:deNEDDylase activity"/>
    <property type="evidence" value="ECO:0007669"/>
    <property type="project" value="InterPro"/>
</dbReference>
<keyword evidence="8" id="KW-1185">Reference proteome</keyword>
<evidence type="ECO:0000259" key="6">
    <source>
        <dbReference type="PROSITE" id="PS50600"/>
    </source>
</evidence>
<evidence type="ECO:0000256" key="4">
    <source>
        <dbReference type="ARBA" id="ARBA00022807"/>
    </source>
</evidence>
<evidence type="ECO:0000256" key="5">
    <source>
        <dbReference type="SAM" id="MobiDB-lite"/>
    </source>
</evidence>
<dbReference type="SUPFAM" id="SSF54001">
    <property type="entry name" value="Cysteine proteinases"/>
    <property type="match status" value="1"/>
</dbReference>
<dbReference type="Pfam" id="PF02902">
    <property type="entry name" value="Peptidase_C48"/>
    <property type="match status" value="1"/>
</dbReference>
<proteinExistence type="inferred from homology"/>
<reference evidence="7" key="1">
    <citation type="submission" date="2022-07" db="EMBL/GenBank/DDBJ databases">
        <title>Phylogenomic reconstructions and comparative analyses of Kickxellomycotina fungi.</title>
        <authorList>
            <person name="Reynolds N.K."/>
            <person name="Stajich J.E."/>
            <person name="Barry K."/>
            <person name="Grigoriev I.V."/>
            <person name="Crous P."/>
            <person name="Smith M.E."/>
        </authorList>
    </citation>
    <scope>NUCLEOTIDE SEQUENCE</scope>
    <source>
        <strain evidence="7">BCRC 34381</strain>
    </source>
</reference>
<protein>
    <recommendedName>
        <fullName evidence="6">Ubiquitin-like protease family profile domain-containing protein</fullName>
    </recommendedName>
</protein>
<feature type="domain" description="Ubiquitin-like protease family profile" evidence="6">
    <location>
        <begin position="12"/>
        <end position="174"/>
    </location>
</feature>
<evidence type="ECO:0000313" key="8">
    <source>
        <dbReference type="Proteomes" id="UP001143981"/>
    </source>
</evidence>
<feature type="region of interest" description="Disordered" evidence="5">
    <location>
        <begin position="189"/>
        <end position="300"/>
    </location>
</feature>
<evidence type="ECO:0000256" key="1">
    <source>
        <dbReference type="ARBA" id="ARBA00005234"/>
    </source>
</evidence>